<name>A0A4Y7PNM9_9AGAM</name>
<dbReference type="Pfam" id="PF01753">
    <property type="entry name" value="zf-MYND"/>
    <property type="match status" value="1"/>
</dbReference>
<feature type="domain" description="MYND-type" evidence="6">
    <location>
        <begin position="23"/>
        <end position="59"/>
    </location>
</feature>
<dbReference type="GO" id="GO:0008270">
    <property type="term" value="F:zinc ion binding"/>
    <property type="evidence" value="ECO:0007669"/>
    <property type="project" value="UniProtKB-KW"/>
</dbReference>
<dbReference type="OrthoDB" id="437457at2759"/>
<dbReference type="STRING" id="50990.A0A4Y7PNM9"/>
<evidence type="ECO:0000256" key="5">
    <source>
        <dbReference type="SAM" id="MobiDB-lite"/>
    </source>
</evidence>
<dbReference type="EMBL" id="ML170231">
    <property type="protein sequence ID" value="TDL16994.1"/>
    <property type="molecule type" value="Genomic_DNA"/>
</dbReference>
<evidence type="ECO:0000256" key="1">
    <source>
        <dbReference type="ARBA" id="ARBA00022723"/>
    </source>
</evidence>
<proteinExistence type="predicted"/>
<feature type="region of interest" description="Disordered" evidence="5">
    <location>
        <begin position="1"/>
        <end position="22"/>
    </location>
</feature>
<protein>
    <recommendedName>
        <fullName evidence="6">MYND-type domain-containing protein</fullName>
    </recommendedName>
</protein>
<reference evidence="7 8" key="1">
    <citation type="submission" date="2018-06" db="EMBL/GenBank/DDBJ databases">
        <title>A transcriptomic atlas of mushroom development highlights an independent origin of complex multicellularity.</title>
        <authorList>
            <consortium name="DOE Joint Genome Institute"/>
            <person name="Krizsan K."/>
            <person name="Almasi E."/>
            <person name="Merenyi Z."/>
            <person name="Sahu N."/>
            <person name="Viragh M."/>
            <person name="Koszo T."/>
            <person name="Mondo S."/>
            <person name="Kiss B."/>
            <person name="Balint B."/>
            <person name="Kues U."/>
            <person name="Barry K."/>
            <person name="Hegedus J.C."/>
            <person name="Henrissat B."/>
            <person name="Johnson J."/>
            <person name="Lipzen A."/>
            <person name="Ohm R."/>
            <person name="Nagy I."/>
            <person name="Pangilinan J."/>
            <person name="Yan J."/>
            <person name="Xiong Y."/>
            <person name="Grigoriev I.V."/>
            <person name="Hibbett D.S."/>
            <person name="Nagy L.G."/>
        </authorList>
    </citation>
    <scope>NUCLEOTIDE SEQUENCE [LARGE SCALE GENOMIC DNA]</scope>
    <source>
        <strain evidence="7 8">SZMC22713</strain>
    </source>
</reference>
<dbReference type="Gene3D" id="6.10.140.2220">
    <property type="match status" value="1"/>
</dbReference>
<dbReference type="AlphaFoldDB" id="A0A4Y7PNM9"/>
<dbReference type="Proteomes" id="UP000294933">
    <property type="component" value="Unassembled WGS sequence"/>
</dbReference>
<evidence type="ECO:0000313" key="8">
    <source>
        <dbReference type="Proteomes" id="UP000294933"/>
    </source>
</evidence>
<dbReference type="PROSITE" id="PS50865">
    <property type="entry name" value="ZF_MYND_2"/>
    <property type="match status" value="1"/>
</dbReference>
<keyword evidence="3" id="KW-0862">Zinc</keyword>
<gene>
    <name evidence="7" type="ORF">BD410DRAFT_730592</name>
</gene>
<organism evidence="7 8">
    <name type="scientific">Rickenella mellea</name>
    <dbReference type="NCBI Taxonomy" id="50990"/>
    <lineage>
        <taxon>Eukaryota</taxon>
        <taxon>Fungi</taxon>
        <taxon>Dikarya</taxon>
        <taxon>Basidiomycota</taxon>
        <taxon>Agaricomycotina</taxon>
        <taxon>Agaricomycetes</taxon>
        <taxon>Hymenochaetales</taxon>
        <taxon>Rickenellaceae</taxon>
        <taxon>Rickenella</taxon>
    </lineage>
</organism>
<dbReference type="SUPFAM" id="SSF144232">
    <property type="entry name" value="HIT/MYND zinc finger-like"/>
    <property type="match status" value="1"/>
</dbReference>
<keyword evidence="8" id="KW-1185">Reference proteome</keyword>
<dbReference type="VEuPathDB" id="FungiDB:BD410DRAFT_730592"/>
<keyword evidence="1" id="KW-0479">Metal-binding</keyword>
<evidence type="ECO:0000256" key="3">
    <source>
        <dbReference type="ARBA" id="ARBA00022833"/>
    </source>
</evidence>
<dbReference type="InterPro" id="IPR002893">
    <property type="entry name" value="Znf_MYND"/>
</dbReference>
<keyword evidence="2 4" id="KW-0863">Zinc-finger</keyword>
<evidence type="ECO:0000256" key="2">
    <source>
        <dbReference type="ARBA" id="ARBA00022771"/>
    </source>
</evidence>
<evidence type="ECO:0000313" key="7">
    <source>
        <dbReference type="EMBL" id="TDL16994.1"/>
    </source>
</evidence>
<evidence type="ECO:0000259" key="6">
    <source>
        <dbReference type="PROSITE" id="PS50865"/>
    </source>
</evidence>
<accession>A0A4Y7PNM9</accession>
<evidence type="ECO:0000256" key="4">
    <source>
        <dbReference type="PROSITE-ProRule" id="PRU00134"/>
    </source>
</evidence>
<dbReference type="PROSITE" id="PS01360">
    <property type="entry name" value="ZF_MYND_1"/>
    <property type="match status" value="1"/>
</dbReference>
<sequence length="209" mass="24125">MLSLSQSHPYAHTDMAPKPRPSCAVCEAPTTHRCLRCRSSYYCSKEHLEMDWSNHQRFCRKSPSERARGPRRNPNHLKVNAILFPALEFKPRLVRVEYDEMTQNGMVYHVPKPDHYIGQSWKGRSWIESDGSRGPPLRGNLSIEVIYCRTFPFDGSLPNQTIDTLTCGENAHRWYGNVLALKHTPDRHKVVDISLKEDLPALVKFFTSY</sequence>